<keyword evidence="1" id="KW-0812">Transmembrane</keyword>
<sequence>MKATEATIVTLLLSIGSTIKPARSYQLEHGDCPSLQLPSPIRDVNRNFFHLKTWYVYAHTDPHPSYLSMFHVPPGVSPFAGCLRLHSENLRGLARIHYKCLNFTELYQFTLYSENAATELYQQLHSYKNLYRHYRRFGGARVLATDGDSYVVFYGCQKARDKVLIGLLFLVRTDVYDRFIPPPALARLLWAKLSLNVSHHPQSPPAPTGEQCDCTGVIRDTQKTIMESNRKERAKQAAQARIKEQFALGIRNFFVSVFSFLVWLLAMNRLIDRYVFDLKY</sequence>
<keyword evidence="1" id="KW-1133">Transmembrane helix</keyword>
<organism evidence="2 3">
    <name type="scientific">Anopheles melas</name>
    <dbReference type="NCBI Taxonomy" id="34690"/>
    <lineage>
        <taxon>Eukaryota</taxon>
        <taxon>Metazoa</taxon>
        <taxon>Ecdysozoa</taxon>
        <taxon>Arthropoda</taxon>
        <taxon>Hexapoda</taxon>
        <taxon>Insecta</taxon>
        <taxon>Pterygota</taxon>
        <taxon>Neoptera</taxon>
        <taxon>Endopterygota</taxon>
        <taxon>Diptera</taxon>
        <taxon>Nematocera</taxon>
        <taxon>Culicoidea</taxon>
        <taxon>Culicidae</taxon>
        <taxon>Anophelinae</taxon>
        <taxon>Anopheles</taxon>
    </lineage>
</organism>
<evidence type="ECO:0000256" key="1">
    <source>
        <dbReference type="SAM" id="Phobius"/>
    </source>
</evidence>
<dbReference type="Proteomes" id="UP000075902">
    <property type="component" value="Unassembled WGS sequence"/>
</dbReference>
<reference evidence="2" key="2">
    <citation type="submission" date="2020-05" db="UniProtKB">
        <authorList>
            <consortium name="EnsemblMetazoa"/>
        </authorList>
    </citation>
    <scope>IDENTIFICATION</scope>
    <source>
        <strain evidence="2">CM1001059</strain>
    </source>
</reference>
<keyword evidence="3" id="KW-1185">Reference proteome</keyword>
<accession>A0A182U3G8</accession>
<protein>
    <submittedName>
        <fullName evidence="2">Uncharacterized protein</fullName>
    </submittedName>
</protein>
<evidence type="ECO:0000313" key="2">
    <source>
        <dbReference type="EnsemblMetazoa" id="AMEC013231-PA"/>
    </source>
</evidence>
<dbReference type="VEuPathDB" id="VectorBase:AMEC013231"/>
<evidence type="ECO:0000313" key="3">
    <source>
        <dbReference type="Proteomes" id="UP000075902"/>
    </source>
</evidence>
<feature type="transmembrane region" description="Helical" evidence="1">
    <location>
        <begin position="253"/>
        <end position="271"/>
    </location>
</feature>
<name>A0A182U3G8_9DIPT</name>
<dbReference type="EnsemblMetazoa" id="AMEC013231-RA">
    <property type="protein sequence ID" value="AMEC013231-PA"/>
    <property type="gene ID" value="AMEC013231"/>
</dbReference>
<proteinExistence type="predicted"/>
<reference evidence="3" key="1">
    <citation type="submission" date="2014-01" db="EMBL/GenBank/DDBJ databases">
        <title>The Genome Sequence of Anopheles melas CM1001059_A (V2).</title>
        <authorList>
            <consortium name="The Broad Institute Genomics Platform"/>
            <person name="Neafsey D.E."/>
            <person name="Besansky N."/>
            <person name="Howell P."/>
            <person name="Walton C."/>
            <person name="Young S.K."/>
            <person name="Zeng Q."/>
            <person name="Gargeya S."/>
            <person name="Fitzgerald M."/>
            <person name="Haas B."/>
            <person name="Abouelleil A."/>
            <person name="Allen A.W."/>
            <person name="Alvarado L."/>
            <person name="Arachchi H.M."/>
            <person name="Berlin A.M."/>
            <person name="Chapman S.B."/>
            <person name="Gainer-Dewar J."/>
            <person name="Goldberg J."/>
            <person name="Griggs A."/>
            <person name="Gujja S."/>
            <person name="Hansen M."/>
            <person name="Howarth C."/>
            <person name="Imamovic A."/>
            <person name="Ireland A."/>
            <person name="Larimer J."/>
            <person name="McCowan C."/>
            <person name="Murphy C."/>
            <person name="Pearson M."/>
            <person name="Poon T.W."/>
            <person name="Priest M."/>
            <person name="Roberts A."/>
            <person name="Saif S."/>
            <person name="Shea T."/>
            <person name="Sisk P."/>
            <person name="Sykes S."/>
            <person name="Wortman J."/>
            <person name="Nusbaum C."/>
            <person name="Birren B."/>
        </authorList>
    </citation>
    <scope>NUCLEOTIDE SEQUENCE [LARGE SCALE GENOMIC DNA]</scope>
    <source>
        <strain evidence="3">CM1001059</strain>
    </source>
</reference>
<dbReference type="AlphaFoldDB" id="A0A182U3G8"/>
<keyword evidence="1" id="KW-0472">Membrane</keyword>